<proteinExistence type="predicted"/>
<evidence type="ECO:0000313" key="1">
    <source>
        <dbReference type="EMBL" id="CAE7000581.1"/>
    </source>
</evidence>
<dbReference type="PANTHER" id="PTHR38790">
    <property type="entry name" value="2EXR DOMAIN-CONTAINING PROTEIN-RELATED"/>
    <property type="match status" value="1"/>
</dbReference>
<dbReference type="PANTHER" id="PTHR38790:SF4">
    <property type="entry name" value="2EXR DOMAIN-CONTAINING PROTEIN"/>
    <property type="match status" value="1"/>
</dbReference>
<sequence>MECDAGSIREEAVEKPETEGNPVRVEIKVVMKAGEPTLLGLPGEIRNQIYSYVIGGHTIHCSYPVGCNVTPFKLYGLYGKERWNRLFSLSLVCRQLNHEAKNLPYELNTFMFAV</sequence>
<dbReference type="EMBL" id="HG992977">
    <property type="protein sequence ID" value="CAE7000581.1"/>
    <property type="molecule type" value="Genomic_DNA"/>
</dbReference>
<protein>
    <submittedName>
        <fullName evidence="1">Uncharacterized protein</fullName>
    </submittedName>
</protein>
<dbReference type="AlphaFoldDB" id="A0A6S6VRF8"/>
<accession>A0A6S6VRF8</accession>
<name>A0A6S6VRF8_9PLEO</name>
<organism evidence="1 2">
    <name type="scientific">Pyrenophora teres f. teres</name>
    <dbReference type="NCBI Taxonomy" id="97479"/>
    <lineage>
        <taxon>Eukaryota</taxon>
        <taxon>Fungi</taxon>
        <taxon>Dikarya</taxon>
        <taxon>Ascomycota</taxon>
        <taxon>Pezizomycotina</taxon>
        <taxon>Dothideomycetes</taxon>
        <taxon>Pleosporomycetidae</taxon>
        <taxon>Pleosporales</taxon>
        <taxon>Pleosporineae</taxon>
        <taxon>Pleosporaceae</taxon>
        <taxon>Pyrenophora</taxon>
    </lineage>
</organism>
<gene>
    <name evidence="1" type="ORF">PTTW11_01103</name>
</gene>
<evidence type="ECO:0000313" key="2">
    <source>
        <dbReference type="Proteomes" id="UP000472372"/>
    </source>
</evidence>
<reference evidence="1" key="1">
    <citation type="submission" date="2021-02" db="EMBL/GenBank/DDBJ databases">
        <authorList>
            <person name="Syme A R."/>
            <person name="Syme A R."/>
            <person name="Moolhuijzen P."/>
        </authorList>
    </citation>
    <scope>NUCLEOTIDE SEQUENCE</scope>
    <source>
        <strain evidence="1">W1-1</strain>
    </source>
</reference>
<dbReference type="Proteomes" id="UP000472372">
    <property type="component" value="Chromosome 1"/>
</dbReference>